<dbReference type="PROSITE" id="PS00123">
    <property type="entry name" value="ALKALINE_PHOSPHATASE"/>
    <property type="match status" value="1"/>
</dbReference>
<keyword evidence="5 8" id="KW-0862">Zinc</keyword>
<comment type="similarity">
    <text evidence="1 9">Belongs to the alkaline phosphatase family.</text>
</comment>
<organism evidence="12 13">
    <name type="scientific">Mesotoga infera</name>
    <dbReference type="NCBI Taxonomy" id="1236046"/>
    <lineage>
        <taxon>Bacteria</taxon>
        <taxon>Thermotogati</taxon>
        <taxon>Thermotogota</taxon>
        <taxon>Thermotogae</taxon>
        <taxon>Kosmotogales</taxon>
        <taxon>Kosmotogaceae</taxon>
        <taxon>Mesotoga</taxon>
    </lineage>
</organism>
<feature type="binding site" evidence="8">
    <location>
        <position position="29"/>
    </location>
    <ligand>
        <name>Zn(2+)</name>
        <dbReference type="ChEBI" id="CHEBI:29105"/>
        <label>2</label>
    </ligand>
</feature>
<name>A0A7Z7PPP8_9BACT</name>
<dbReference type="Pfam" id="PF00245">
    <property type="entry name" value="Alk_phosphatase"/>
    <property type="match status" value="1"/>
</dbReference>
<evidence type="ECO:0000256" key="4">
    <source>
        <dbReference type="ARBA" id="ARBA00022801"/>
    </source>
</evidence>
<dbReference type="Gene3D" id="3.40.720.10">
    <property type="entry name" value="Alkaline Phosphatase, subunit A"/>
    <property type="match status" value="1"/>
</dbReference>
<evidence type="ECO:0000256" key="3">
    <source>
        <dbReference type="ARBA" id="ARBA00022723"/>
    </source>
</evidence>
<dbReference type="SUPFAM" id="SSF53649">
    <property type="entry name" value="Alkaline phosphatase-like"/>
    <property type="match status" value="1"/>
</dbReference>
<evidence type="ECO:0000313" key="13">
    <source>
        <dbReference type="Proteomes" id="UP000250796"/>
    </source>
</evidence>
<dbReference type="RefSeq" id="WP_169700662.1">
    <property type="nucleotide sequence ID" value="NZ_LS974202.1"/>
</dbReference>
<feature type="binding site" evidence="8">
    <location>
        <position position="29"/>
    </location>
    <ligand>
        <name>Mg(2+)</name>
        <dbReference type="ChEBI" id="CHEBI:18420"/>
    </ligand>
</feature>
<feature type="binding site" evidence="8">
    <location>
        <position position="120"/>
    </location>
    <ligand>
        <name>Mg(2+)</name>
        <dbReference type="ChEBI" id="CHEBI:18420"/>
    </ligand>
</feature>
<gene>
    <name evidence="12" type="ORF">MESINF_2808</name>
</gene>
<dbReference type="GO" id="GO:0004035">
    <property type="term" value="F:alkaline phosphatase activity"/>
    <property type="evidence" value="ECO:0007669"/>
    <property type="project" value="UniProtKB-EC"/>
</dbReference>
<dbReference type="InterPro" id="IPR006124">
    <property type="entry name" value="Metalloenzyme"/>
</dbReference>
<evidence type="ECO:0000313" key="12">
    <source>
        <dbReference type="EMBL" id="SSC14248.1"/>
    </source>
</evidence>
<dbReference type="AlphaFoldDB" id="A0A7Z7PPP8"/>
<dbReference type="GO" id="GO:0046872">
    <property type="term" value="F:metal ion binding"/>
    <property type="evidence" value="ECO:0007669"/>
    <property type="project" value="UniProtKB-KW"/>
</dbReference>
<dbReference type="SMART" id="SM00098">
    <property type="entry name" value="alkPPc"/>
    <property type="match status" value="1"/>
</dbReference>
<dbReference type="KEGG" id="minf:MESINF_2808"/>
<dbReference type="Pfam" id="PF01676">
    <property type="entry name" value="Metalloenzyme"/>
    <property type="match status" value="1"/>
</dbReference>
<accession>A0A7Z7PPP8</accession>
<dbReference type="EC" id="3.1.3.1" evidence="12"/>
<dbReference type="InterPro" id="IPR001952">
    <property type="entry name" value="Alkaline_phosphatase"/>
</dbReference>
<comment type="cofactor">
    <cofactor evidence="8">
        <name>Zn(2+)</name>
        <dbReference type="ChEBI" id="CHEBI:29105"/>
    </cofactor>
    <text evidence="8">Binds 2 Zn(2+) ions.</text>
</comment>
<feature type="domain" description="Metalloenzyme" evidence="11">
    <location>
        <begin position="217"/>
        <end position="351"/>
    </location>
</feature>
<feature type="active site" description="Phosphoserine intermediate" evidence="7">
    <location>
        <position position="69"/>
    </location>
</feature>
<protein>
    <submittedName>
        <fullName evidence="12">Putative Alkaline phosphatase</fullName>
        <ecNumber evidence="12">3.1.3.1</ecNumber>
    </submittedName>
</protein>
<feature type="chain" id="PRO_5030797012" evidence="10">
    <location>
        <begin position="19"/>
        <end position="356"/>
    </location>
</feature>
<evidence type="ECO:0000256" key="1">
    <source>
        <dbReference type="ARBA" id="ARBA00005984"/>
    </source>
</evidence>
<proteinExistence type="inferred from homology"/>
<keyword evidence="10" id="KW-0732">Signal</keyword>
<feature type="binding site" evidence="8">
    <location>
        <position position="249"/>
    </location>
    <ligand>
        <name>Zn(2+)</name>
        <dbReference type="ChEBI" id="CHEBI:29105"/>
        <label>2</label>
    </ligand>
</feature>
<feature type="signal peptide" evidence="10">
    <location>
        <begin position="1"/>
        <end position="18"/>
    </location>
</feature>
<evidence type="ECO:0000256" key="9">
    <source>
        <dbReference type="RuleBase" id="RU003946"/>
    </source>
</evidence>
<dbReference type="InterPro" id="IPR018299">
    <property type="entry name" value="Alkaline_phosphatase_AS"/>
</dbReference>
<dbReference type="PANTHER" id="PTHR11596">
    <property type="entry name" value="ALKALINE PHOSPHATASE"/>
    <property type="match status" value="1"/>
</dbReference>
<evidence type="ECO:0000256" key="10">
    <source>
        <dbReference type="SAM" id="SignalP"/>
    </source>
</evidence>
<feature type="binding site" evidence="8">
    <location>
        <position position="290"/>
    </location>
    <ligand>
        <name>Zn(2+)</name>
        <dbReference type="ChEBI" id="CHEBI:29105"/>
        <label>2</label>
    </ligand>
</feature>
<keyword evidence="2" id="KW-0597">Phosphoprotein</keyword>
<keyword evidence="6 8" id="KW-0460">Magnesium</keyword>
<keyword evidence="13" id="KW-1185">Reference proteome</keyword>
<dbReference type="PANTHER" id="PTHR11596:SF5">
    <property type="entry name" value="ALKALINE PHOSPHATASE"/>
    <property type="match status" value="1"/>
</dbReference>
<dbReference type="EMBL" id="LS974202">
    <property type="protein sequence ID" value="SSC14248.1"/>
    <property type="molecule type" value="Genomic_DNA"/>
</dbReference>
<dbReference type="Proteomes" id="UP000250796">
    <property type="component" value="Chromosome MESINF"/>
</dbReference>
<sequence length="356" mass="38523">MRVLLFALLLSIVSLSFATPDNVVLVVGDGMGFNHLFLSELLYGENPATRLFRVSLGLNSPVDALITDSAAAATALFSGVRTVNNAAGLDPSGNPVQSVATVLKERGWKVAMITNARYYDGTPAAFYAHAFRTDDLQITEDLVNSDIDLFVAGGLEKLGLNPFTGKPKKNGTLERLAASGYTVYGLQFEKLFEPIGEKKGSMAFLSMGDNSFENALLPNEMSLPEIVRKSLELIAGPKLFLVVEAARIDDASHINDDAVVKAELLAFQKTVRLLLDSFDNSKTLFLILADHETGGLSIIMGDERAIDLEIAWCSGDHTASYIPILSYGEGSESFSDFLHLSDVNRILLEILGGEVR</sequence>
<reference evidence="12 13" key="1">
    <citation type="submission" date="2017-01" db="EMBL/GenBank/DDBJ databases">
        <authorList>
            <person name="Erauso G."/>
        </authorList>
    </citation>
    <scope>NUCLEOTIDE SEQUENCE [LARGE SCALE GENOMIC DNA]</scope>
    <source>
        <strain evidence="12">MESINF1</strain>
    </source>
</reference>
<feature type="binding site" evidence="8">
    <location>
        <position position="122"/>
    </location>
    <ligand>
        <name>Mg(2+)</name>
        <dbReference type="ChEBI" id="CHEBI:18420"/>
    </ligand>
</feature>
<evidence type="ECO:0000256" key="6">
    <source>
        <dbReference type="ARBA" id="ARBA00022842"/>
    </source>
</evidence>
<dbReference type="CDD" id="cd16012">
    <property type="entry name" value="ALP"/>
    <property type="match status" value="1"/>
</dbReference>
<keyword evidence="4 12" id="KW-0378">Hydrolase</keyword>
<feature type="binding site" evidence="8">
    <location>
        <position position="244"/>
    </location>
    <ligand>
        <name>Mg(2+)</name>
        <dbReference type="ChEBI" id="CHEBI:18420"/>
    </ligand>
</feature>
<evidence type="ECO:0000256" key="7">
    <source>
        <dbReference type="PIRSR" id="PIRSR601952-1"/>
    </source>
</evidence>
<evidence type="ECO:0000259" key="11">
    <source>
        <dbReference type="Pfam" id="PF01676"/>
    </source>
</evidence>
<evidence type="ECO:0000256" key="8">
    <source>
        <dbReference type="PIRSR" id="PIRSR601952-2"/>
    </source>
</evidence>
<dbReference type="InterPro" id="IPR017850">
    <property type="entry name" value="Alkaline_phosphatase_core_sf"/>
</dbReference>
<comment type="cofactor">
    <cofactor evidence="8">
        <name>Mg(2+)</name>
        <dbReference type="ChEBI" id="CHEBI:18420"/>
    </cofactor>
    <text evidence="8">Binds 1 Mg(2+) ion.</text>
</comment>
<keyword evidence="3 8" id="KW-0479">Metal-binding</keyword>
<evidence type="ECO:0000256" key="5">
    <source>
        <dbReference type="ARBA" id="ARBA00022833"/>
    </source>
</evidence>
<dbReference type="PRINTS" id="PR00113">
    <property type="entry name" value="ALKPHPHTASE"/>
</dbReference>
<feature type="binding site" evidence="8">
    <location>
        <position position="253"/>
    </location>
    <ligand>
        <name>Zn(2+)</name>
        <dbReference type="ChEBI" id="CHEBI:29105"/>
        <label>2</label>
    </ligand>
</feature>
<feature type="binding site" evidence="8">
    <location>
        <position position="291"/>
    </location>
    <ligand>
        <name>Zn(2+)</name>
        <dbReference type="ChEBI" id="CHEBI:29105"/>
        <label>2</label>
    </ligand>
</feature>
<evidence type="ECO:0000256" key="2">
    <source>
        <dbReference type="ARBA" id="ARBA00022553"/>
    </source>
</evidence>